<organism evidence="1 2">
    <name type="scientific">Colocasia esculenta</name>
    <name type="common">Wild taro</name>
    <name type="synonym">Arum esculentum</name>
    <dbReference type="NCBI Taxonomy" id="4460"/>
    <lineage>
        <taxon>Eukaryota</taxon>
        <taxon>Viridiplantae</taxon>
        <taxon>Streptophyta</taxon>
        <taxon>Embryophyta</taxon>
        <taxon>Tracheophyta</taxon>
        <taxon>Spermatophyta</taxon>
        <taxon>Magnoliopsida</taxon>
        <taxon>Liliopsida</taxon>
        <taxon>Araceae</taxon>
        <taxon>Aroideae</taxon>
        <taxon>Colocasieae</taxon>
        <taxon>Colocasia</taxon>
    </lineage>
</organism>
<dbReference type="Proteomes" id="UP000652761">
    <property type="component" value="Unassembled WGS sequence"/>
</dbReference>
<reference evidence="1" key="1">
    <citation type="submission" date="2017-07" db="EMBL/GenBank/DDBJ databases">
        <title>Taro Niue Genome Assembly and Annotation.</title>
        <authorList>
            <person name="Atibalentja N."/>
            <person name="Keating K."/>
            <person name="Fields C.J."/>
        </authorList>
    </citation>
    <scope>NUCLEOTIDE SEQUENCE</scope>
    <source>
        <strain evidence="1">Niue_2</strain>
        <tissue evidence="1">Leaf</tissue>
    </source>
</reference>
<evidence type="ECO:0000313" key="2">
    <source>
        <dbReference type="Proteomes" id="UP000652761"/>
    </source>
</evidence>
<accession>A0A843UBJ9</accession>
<keyword evidence="2" id="KW-1185">Reference proteome</keyword>
<gene>
    <name evidence="1" type="ORF">Taro_013432</name>
</gene>
<comment type="caution">
    <text evidence="1">The sequence shown here is derived from an EMBL/GenBank/DDBJ whole genome shotgun (WGS) entry which is preliminary data.</text>
</comment>
<feature type="non-terminal residue" evidence="1">
    <location>
        <position position="170"/>
    </location>
</feature>
<dbReference type="AlphaFoldDB" id="A0A843UBJ9"/>
<evidence type="ECO:0000313" key="1">
    <source>
        <dbReference type="EMBL" id="MQL80978.1"/>
    </source>
</evidence>
<proteinExistence type="predicted"/>
<name>A0A843UBJ9_COLES</name>
<sequence length="170" mass="17365">VTSLHICIIIVRPGFPASHPVSWMTGVASGVPEVTVIRVAASLCVAFLSRPGCPSRSCSARSTGCDSVLSCCAVWSSDACQGGSGTGVYGFPTLRCTRGPGWFCLWALDPVEFHIFGVPAALAGKGLVIPTGPCSRGSPALLPSARGSSSRELGVGRVVEAAVAPCCCQQ</sequence>
<dbReference type="EMBL" id="NMUH01000538">
    <property type="protein sequence ID" value="MQL80978.1"/>
    <property type="molecule type" value="Genomic_DNA"/>
</dbReference>
<protein>
    <submittedName>
        <fullName evidence="1">Uncharacterized protein</fullName>
    </submittedName>
</protein>